<dbReference type="Proteomes" id="UP000653454">
    <property type="component" value="Unassembled WGS sequence"/>
</dbReference>
<feature type="region of interest" description="Disordered" evidence="1">
    <location>
        <begin position="91"/>
        <end position="135"/>
    </location>
</feature>
<feature type="chain" id="PRO_5035800502" evidence="2">
    <location>
        <begin position="24"/>
        <end position="412"/>
    </location>
</feature>
<sequence length="412" mass="47549">MGILNNILLVTLLVSSKESYILGTNTKTTETNATITSKKEIIHFGLDTAQTATVGTTPIKNNDHETNYRAFSKNKTDEVLPENIKNIIPTTVSPQVGAPKPYELIGSGVRRRRRQTNYKDDDSDDSNSREKKDWKKEWKARWQQKKLKALNSTTTTPKGGVMNMVAARPWGKPCSDPKAGAGQEGTCTLPLECDKEFRLYRGDYDCGMTGFVCCNILPAEYDMYQAIDPSFETSIEREASSSETEERKGKKKKKDDKKKKKKIRAKRKKRIKKAIRKIDRAIKKIVKKLERNTNKERRWKTKQWQEFVKHLKKEYKKEKKQVVAHHSDQMKQIDAELMLRLKQMALLNKKFAENKAFRDMIVTGHLNDRGVRMLIEEYPDMEPMLRSSARRGGGDVGHQEYDLTNEYGLLYY</sequence>
<comment type="caution">
    <text evidence="3">The sequence shown here is derived from an EMBL/GenBank/DDBJ whole genome shotgun (WGS) entry which is preliminary data.</text>
</comment>
<evidence type="ECO:0000256" key="1">
    <source>
        <dbReference type="SAM" id="MobiDB-lite"/>
    </source>
</evidence>
<evidence type="ECO:0000313" key="4">
    <source>
        <dbReference type="Proteomes" id="UP000653454"/>
    </source>
</evidence>
<name>A0A8S4FIE2_PLUXY</name>
<keyword evidence="2" id="KW-0732">Signal</keyword>
<dbReference type="EMBL" id="CAJHNJ030000035">
    <property type="protein sequence ID" value="CAG9128230.1"/>
    <property type="molecule type" value="Genomic_DNA"/>
</dbReference>
<feature type="compositionally biased region" description="Basic residues" evidence="1">
    <location>
        <begin position="249"/>
        <end position="269"/>
    </location>
</feature>
<feature type="compositionally biased region" description="Basic and acidic residues" evidence="1">
    <location>
        <begin position="126"/>
        <end position="135"/>
    </location>
</feature>
<evidence type="ECO:0000313" key="3">
    <source>
        <dbReference type="EMBL" id="CAG9128230.1"/>
    </source>
</evidence>
<gene>
    <name evidence="3" type="ORF">PLXY2_LOCUS9094</name>
</gene>
<feature type="signal peptide" evidence="2">
    <location>
        <begin position="1"/>
        <end position="23"/>
    </location>
</feature>
<keyword evidence="4" id="KW-1185">Reference proteome</keyword>
<dbReference type="AlphaFoldDB" id="A0A8S4FIE2"/>
<proteinExistence type="predicted"/>
<protein>
    <submittedName>
        <fullName evidence="3">(diamondback moth) hypothetical protein</fullName>
    </submittedName>
</protein>
<evidence type="ECO:0000256" key="2">
    <source>
        <dbReference type="SAM" id="SignalP"/>
    </source>
</evidence>
<reference evidence="3" key="1">
    <citation type="submission" date="2020-11" db="EMBL/GenBank/DDBJ databases">
        <authorList>
            <person name="Whiteford S."/>
        </authorList>
    </citation>
    <scope>NUCLEOTIDE SEQUENCE</scope>
</reference>
<organism evidence="3 4">
    <name type="scientific">Plutella xylostella</name>
    <name type="common">Diamondback moth</name>
    <name type="synonym">Plutella maculipennis</name>
    <dbReference type="NCBI Taxonomy" id="51655"/>
    <lineage>
        <taxon>Eukaryota</taxon>
        <taxon>Metazoa</taxon>
        <taxon>Ecdysozoa</taxon>
        <taxon>Arthropoda</taxon>
        <taxon>Hexapoda</taxon>
        <taxon>Insecta</taxon>
        <taxon>Pterygota</taxon>
        <taxon>Neoptera</taxon>
        <taxon>Endopterygota</taxon>
        <taxon>Lepidoptera</taxon>
        <taxon>Glossata</taxon>
        <taxon>Ditrysia</taxon>
        <taxon>Yponomeutoidea</taxon>
        <taxon>Plutellidae</taxon>
        <taxon>Plutella</taxon>
    </lineage>
</organism>
<feature type="region of interest" description="Disordered" evidence="1">
    <location>
        <begin position="235"/>
        <end position="269"/>
    </location>
</feature>
<feature type="compositionally biased region" description="Basic and acidic residues" evidence="1">
    <location>
        <begin position="235"/>
        <end position="248"/>
    </location>
</feature>
<accession>A0A8S4FIE2</accession>